<feature type="domain" description="PGG" evidence="8">
    <location>
        <begin position="214"/>
        <end position="310"/>
    </location>
</feature>
<keyword evidence="2 7" id="KW-0812">Transmembrane</keyword>
<dbReference type="InterPro" id="IPR026961">
    <property type="entry name" value="PGG_dom"/>
</dbReference>
<organism evidence="9">
    <name type="scientific">Salvia splendens</name>
    <name type="common">Scarlet sage</name>
    <dbReference type="NCBI Taxonomy" id="180675"/>
    <lineage>
        <taxon>Eukaryota</taxon>
        <taxon>Viridiplantae</taxon>
        <taxon>Streptophyta</taxon>
        <taxon>Embryophyta</taxon>
        <taxon>Tracheophyta</taxon>
        <taxon>Spermatophyta</taxon>
        <taxon>Magnoliopsida</taxon>
        <taxon>eudicotyledons</taxon>
        <taxon>Gunneridae</taxon>
        <taxon>Pentapetalae</taxon>
        <taxon>asterids</taxon>
        <taxon>lamiids</taxon>
        <taxon>Lamiales</taxon>
        <taxon>Lamiaceae</taxon>
        <taxon>Nepetoideae</taxon>
        <taxon>Mentheae</taxon>
        <taxon>Salviinae</taxon>
        <taxon>Salvia</taxon>
        <taxon>Salvia subgen. Calosphace</taxon>
        <taxon>core Calosphace</taxon>
    </lineage>
</organism>
<dbReference type="Pfam" id="PF12796">
    <property type="entry name" value="Ank_2"/>
    <property type="match status" value="1"/>
</dbReference>
<gene>
    <name evidence="9" type="ORF">SASPL_131455</name>
</gene>
<sequence length="381" mass="42250">MAMEKQKSFRGLMEKQESFRIAMERQMSSLSGQGIWEGERVYSVVGEYQQLCERFGVGAEPRRGPEGVAPFLPQPGDDDRYHQFYYPSHSNCTGAHWRECASYYGKNGALGSGVKPLWDKNQNIGFKTDTKGQTALHMAIKGKNEEIVREPIKPDPLYVEDIKGNTALHIATRKGYHREVWKSGASHHMKEAEPFIPKIKGNPPTSAKQLKQTGLNNAIISATVVAVHIATIAFAAISTMPGQYVEALQEGFSVGEAHIANKAAFIIFILFDSVVLFIFLAVVVVQTSVVMIEQKAKEATHVCHKQAHVAGLSLHIYIVVGTHQQWLALSANVIGGSIMLTTIVSMCYCVVWHRLEYSRMRHISTLSYSLSLSMVKVAAQT</sequence>
<feature type="transmembrane region" description="Helical" evidence="7">
    <location>
        <begin position="326"/>
        <end position="351"/>
    </location>
</feature>
<keyword evidence="3" id="KW-0677">Repeat</keyword>
<reference evidence="9" key="1">
    <citation type="submission" date="2018-01" db="EMBL/GenBank/DDBJ databases">
        <authorList>
            <person name="Mao J.F."/>
        </authorList>
    </citation>
    <scope>NUCLEOTIDE SEQUENCE</scope>
    <source>
        <strain evidence="9">Huo1</strain>
        <tissue evidence="9">Leaf</tissue>
    </source>
</reference>
<keyword evidence="6 7" id="KW-0472">Membrane</keyword>
<dbReference type="PANTHER" id="PTHR24186">
    <property type="entry name" value="PROTEIN PHOSPHATASE 1 REGULATORY SUBUNIT"/>
    <property type="match status" value="1"/>
</dbReference>
<dbReference type="Proteomes" id="UP000298416">
    <property type="component" value="Unassembled WGS sequence"/>
</dbReference>
<feature type="transmembrane region" description="Helical" evidence="7">
    <location>
        <begin position="264"/>
        <end position="290"/>
    </location>
</feature>
<name>A0A8X8X7V4_SALSN</name>
<evidence type="ECO:0000256" key="6">
    <source>
        <dbReference type="ARBA" id="ARBA00023136"/>
    </source>
</evidence>
<evidence type="ECO:0000256" key="2">
    <source>
        <dbReference type="ARBA" id="ARBA00022692"/>
    </source>
</evidence>
<accession>A0A8X8X7V4</accession>
<evidence type="ECO:0000256" key="1">
    <source>
        <dbReference type="ARBA" id="ARBA00004141"/>
    </source>
</evidence>
<protein>
    <recommendedName>
        <fullName evidence="8">PGG domain-containing protein</fullName>
    </recommendedName>
</protein>
<dbReference type="InterPro" id="IPR036770">
    <property type="entry name" value="Ankyrin_rpt-contain_sf"/>
</dbReference>
<evidence type="ECO:0000256" key="5">
    <source>
        <dbReference type="ARBA" id="ARBA00023043"/>
    </source>
</evidence>
<comment type="subcellular location">
    <subcellularLocation>
        <location evidence="1">Membrane</location>
        <topology evidence="1">Multi-pass membrane protein</topology>
    </subcellularLocation>
</comment>
<proteinExistence type="predicted"/>
<dbReference type="Gene3D" id="1.25.40.20">
    <property type="entry name" value="Ankyrin repeat-containing domain"/>
    <property type="match status" value="1"/>
</dbReference>
<keyword evidence="10" id="KW-1185">Reference proteome</keyword>
<dbReference type="PANTHER" id="PTHR24186:SF8">
    <property type="entry name" value="ANKYRIN REPEAT FAMILY PROTEIN"/>
    <property type="match status" value="1"/>
</dbReference>
<dbReference type="AlphaFoldDB" id="A0A8X8X7V4"/>
<reference evidence="9" key="2">
    <citation type="submission" date="2020-08" db="EMBL/GenBank/DDBJ databases">
        <title>Plant Genome Project.</title>
        <authorList>
            <person name="Zhang R.-G."/>
        </authorList>
    </citation>
    <scope>NUCLEOTIDE SEQUENCE</scope>
    <source>
        <strain evidence="9">Huo1</strain>
        <tissue evidence="9">Leaf</tissue>
    </source>
</reference>
<evidence type="ECO:0000313" key="10">
    <source>
        <dbReference type="Proteomes" id="UP000298416"/>
    </source>
</evidence>
<dbReference type="SUPFAM" id="SSF48403">
    <property type="entry name" value="Ankyrin repeat"/>
    <property type="match status" value="1"/>
</dbReference>
<dbReference type="GO" id="GO:0005886">
    <property type="term" value="C:plasma membrane"/>
    <property type="evidence" value="ECO:0007669"/>
    <property type="project" value="TreeGrafter"/>
</dbReference>
<keyword evidence="5" id="KW-0040">ANK repeat</keyword>
<dbReference type="EMBL" id="PNBA02000011">
    <property type="protein sequence ID" value="KAG6408443.1"/>
    <property type="molecule type" value="Genomic_DNA"/>
</dbReference>
<dbReference type="InterPro" id="IPR002110">
    <property type="entry name" value="Ankyrin_rpt"/>
</dbReference>
<feature type="transmembrane region" description="Helical" evidence="7">
    <location>
        <begin position="218"/>
        <end position="244"/>
    </location>
</feature>
<evidence type="ECO:0000313" key="9">
    <source>
        <dbReference type="EMBL" id="KAG6408443.1"/>
    </source>
</evidence>
<evidence type="ECO:0000256" key="7">
    <source>
        <dbReference type="SAM" id="Phobius"/>
    </source>
</evidence>
<keyword evidence="4 7" id="KW-1133">Transmembrane helix</keyword>
<feature type="transmembrane region" description="Helical" evidence="7">
    <location>
        <begin position="302"/>
        <end position="320"/>
    </location>
</feature>
<comment type="caution">
    <text evidence="9">The sequence shown here is derived from an EMBL/GenBank/DDBJ whole genome shotgun (WGS) entry which is preliminary data.</text>
</comment>
<dbReference type="Pfam" id="PF13962">
    <property type="entry name" value="PGG"/>
    <property type="match status" value="1"/>
</dbReference>
<evidence type="ECO:0000256" key="4">
    <source>
        <dbReference type="ARBA" id="ARBA00022989"/>
    </source>
</evidence>
<evidence type="ECO:0000259" key="8">
    <source>
        <dbReference type="Pfam" id="PF13962"/>
    </source>
</evidence>
<evidence type="ECO:0000256" key="3">
    <source>
        <dbReference type="ARBA" id="ARBA00022737"/>
    </source>
</evidence>